<dbReference type="AlphaFoldDB" id="A0A951QA00"/>
<gene>
    <name evidence="2" type="ORF">KME15_08695</name>
</gene>
<accession>A0A951QA00</accession>
<evidence type="ECO:0000313" key="3">
    <source>
        <dbReference type="Proteomes" id="UP000757435"/>
    </source>
</evidence>
<comment type="caution">
    <text evidence="2">The sequence shown here is derived from an EMBL/GenBank/DDBJ whole genome shotgun (WGS) entry which is preliminary data.</text>
</comment>
<feature type="signal peptide" evidence="1">
    <location>
        <begin position="1"/>
        <end position="25"/>
    </location>
</feature>
<name>A0A951QA00_9CYAN</name>
<proteinExistence type="predicted"/>
<protein>
    <submittedName>
        <fullName evidence="2">Uncharacterized protein</fullName>
    </submittedName>
</protein>
<sequence>MNRFSFAALMAIASVALGLPFIAQAQTASPEAPFSITPTNPLNLQIQNSAAQAGNLNRAKNLARQTAEKANGGLGLYRAEASMHGPAAEAPFFDNGDGTFTFTFLGGKPGYTTPSVQSVVIVNTTDWSTRLGYNGAIRTLVVPPSIVPSQTPR</sequence>
<dbReference type="Proteomes" id="UP000757435">
    <property type="component" value="Unassembled WGS sequence"/>
</dbReference>
<evidence type="ECO:0000256" key="1">
    <source>
        <dbReference type="SAM" id="SignalP"/>
    </source>
</evidence>
<feature type="chain" id="PRO_5036784503" evidence="1">
    <location>
        <begin position="26"/>
        <end position="153"/>
    </location>
</feature>
<evidence type="ECO:0000313" key="2">
    <source>
        <dbReference type="EMBL" id="MBW4658739.1"/>
    </source>
</evidence>
<reference evidence="2" key="1">
    <citation type="submission" date="2021-05" db="EMBL/GenBank/DDBJ databases">
        <authorList>
            <person name="Pietrasiak N."/>
            <person name="Ward R."/>
            <person name="Stajich J.E."/>
            <person name="Kurbessoian T."/>
        </authorList>
    </citation>
    <scope>NUCLEOTIDE SEQUENCE</scope>
    <source>
        <strain evidence="2">UHER 2000/2452</strain>
    </source>
</reference>
<organism evidence="2 3">
    <name type="scientific">Drouetiella hepatica Uher 2000/2452</name>
    <dbReference type="NCBI Taxonomy" id="904376"/>
    <lineage>
        <taxon>Bacteria</taxon>
        <taxon>Bacillati</taxon>
        <taxon>Cyanobacteriota</taxon>
        <taxon>Cyanophyceae</taxon>
        <taxon>Oculatellales</taxon>
        <taxon>Oculatellaceae</taxon>
        <taxon>Drouetiella</taxon>
    </lineage>
</organism>
<reference evidence="2" key="2">
    <citation type="journal article" date="2022" name="Microbiol. Resour. Announc.">
        <title>Metagenome Sequencing to Explore Phylogenomics of Terrestrial Cyanobacteria.</title>
        <authorList>
            <person name="Ward R.D."/>
            <person name="Stajich J.E."/>
            <person name="Johansen J.R."/>
            <person name="Huntemann M."/>
            <person name="Clum A."/>
            <person name="Foster B."/>
            <person name="Foster B."/>
            <person name="Roux S."/>
            <person name="Palaniappan K."/>
            <person name="Varghese N."/>
            <person name="Mukherjee S."/>
            <person name="Reddy T.B.K."/>
            <person name="Daum C."/>
            <person name="Copeland A."/>
            <person name="Chen I.A."/>
            <person name="Ivanova N.N."/>
            <person name="Kyrpides N.C."/>
            <person name="Shapiro N."/>
            <person name="Eloe-Fadrosh E.A."/>
            <person name="Pietrasiak N."/>
        </authorList>
    </citation>
    <scope>NUCLEOTIDE SEQUENCE</scope>
    <source>
        <strain evidence="2">UHER 2000/2452</strain>
    </source>
</reference>
<keyword evidence="1" id="KW-0732">Signal</keyword>
<dbReference type="EMBL" id="JAHHHD010000007">
    <property type="protein sequence ID" value="MBW4658739.1"/>
    <property type="molecule type" value="Genomic_DNA"/>
</dbReference>